<reference evidence="2 3" key="1">
    <citation type="submission" date="2019-02" db="EMBL/GenBank/DDBJ databases">
        <title>Kribbella capetownensis sp. nov. and Kribbella speibonae sp. nov., isolated from soil.</title>
        <authorList>
            <person name="Curtis S.M."/>
            <person name="Norton I."/>
            <person name="Everest G.J."/>
            <person name="Meyers P.R."/>
        </authorList>
    </citation>
    <scope>NUCLEOTIDE SEQUENCE [LARGE SCALE GENOMIC DNA]</scope>
    <source>
        <strain evidence="2 3">YM53</strain>
    </source>
</reference>
<dbReference type="RefSeq" id="WP_131364919.1">
    <property type="nucleotide sequence ID" value="NZ_SJKD01000001.1"/>
</dbReference>
<keyword evidence="1" id="KW-1133">Transmembrane helix</keyword>
<proteinExistence type="predicted"/>
<comment type="caution">
    <text evidence="2">The sequence shown here is derived from an EMBL/GenBank/DDBJ whole genome shotgun (WGS) entry which is preliminary data.</text>
</comment>
<sequence length="65" mass="6909">MAAPARSVAVPAYSPRLLAAALLSIGVLLLLGYLVMFDQGAVSHSGMYLHELMHDGRHLLGVPCH</sequence>
<organism evidence="2 3">
    <name type="scientific">Kribbella capetownensis</name>
    <dbReference type="NCBI Taxonomy" id="1572659"/>
    <lineage>
        <taxon>Bacteria</taxon>
        <taxon>Bacillati</taxon>
        <taxon>Actinomycetota</taxon>
        <taxon>Actinomycetes</taxon>
        <taxon>Propionibacteriales</taxon>
        <taxon>Kribbellaceae</taxon>
        <taxon>Kribbella</taxon>
    </lineage>
</organism>
<protein>
    <submittedName>
        <fullName evidence="2">CbtB-domain containing protein</fullName>
    </submittedName>
</protein>
<gene>
    <name evidence="2" type="ORF">E0H75_05340</name>
</gene>
<evidence type="ECO:0000256" key="1">
    <source>
        <dbReference type="SAM" id="Phobius"/>
    </source>
</evidence>
<evidence type="ECO:0000313" key="2">
    <source>
        <dbReference type="EMBL" id="TCC53144.1"/>
    </source>
</evidence>
<name>A0A4R0K375_9ACTN</name>
<keyword evidence="3" id="KW-1185">Reference proteome</keyword>
<dbReference type="AlphaFoldDB" id="A0A4R0K375"/>
<keyword evidence="1" id="KW-0812">Transmembrane</keyword>
<dbReference type="OrthoDB" id="122519at2"/>
<accession>A0A4R0K375</accession>
<dbReference type="EMBL" id="SJKD01000001">
    <property type="protein sequence ID" value="TCC53144.1"/>
    <property type="molecule type" value="Genomic_DNA"/>
</dbReference>
<dbReference type="InterPro" id="IPR012667">
    <property type="entry name" value="CbtB_put"/>
</dbReference>
<keyword evidence="1" id="KW-0472">Membrane</keyword>
<feature type="transmembrane region" description="Helical" evidence="1">
    <location>
        <begin position="17"/>
        <end position="37"/>
    </location>
</feature>
<dbReference type="Proteomes" id="UP000293342">
    <property type="component" value="Unassembled WGS sequence"/>
</dbReference>
<dbReference type="Pfam" id="PF09489">
    <property type="entry name" value="CbtB"/>
    <property type="match status" value="1"/>
</dbReference>
<evidence type="ECO:0000313" key="3">
    <source>
        <dbReference type="Proteomes" id="UP000293342"/>
    </source>
</evidence>